<protein>
    <submittedName>
        <fullName evidence="1">Uncharacterized protein</fullName>
    </submittedName>
</protein>
<evidence type="ECO:0000313" key="2">
    <source>
        <dbReference type="Proteomes" id="UP000031668"/>
    </source>
</evidence>
<gene>
    <name evidence="1" type="ORF">RF11_10979</name>
</gene>
<dbReference type="EMBL" id="JWZT01005382">
    <property type="protein sequence ID" value="KII61046.1"/>
    <property type="molecule type" value="Genomic_DNA"/>
</dbReference>
<name>A0A0C2MHB1_THEKT</name>
<reference evidence="1 2" key="1">
    <citation type="journal article" date="2014" name="Genome Biol. Evol.">
        <title>The genome of the myxosporean Thelohanellus kitauei shows adaptations to nutrient acquisition within its fish host.</title>
        <authorList>
            <person name="Yang Y."/>
            <person name="Xiong J."/>
            <person name="Zhou Z."/>
            <person name="Huo F."/>
            <person name="Miao W."/>
            <person name="Ran C."/>
            <person name="Liu Y."/>
            <person name="Zhang J."/>
            <person name="Feng J."/>
            <person name="Wang M."/>
            <person name="Wang M."/>
            <person name="Wang L."/>
            <person name="Yao B."/>
        </authorList>
    </citation>
    <scope>NUCLEOTIDE SEQUENCE [LARGE SCALE GENOMIC DNA]</scope>
    <source>
        <strain evidence="1">Wuqing</strain>
    </source>
</reference>
<comment type="caution">
    <text evidence="1">The sequence shown here is derived from an EMBL/GenBank/DDBJ whole genome shotgun (WGS) entry which is preliminary data.</text>
</comment>
<sequence length="246" mass="28476">MYRSREMRYSSPKDMNMIMRRKYNQRNTFAKKFLVRGANQNEQDGDTNLKLYLWFVKQPVYLRLLNADVLVKHSALGDSELSSPNHPGYLGCWPSLATMVVSISVSDRPRVASSGLMNSSEMVVLPPASDIFNGFEDYSLKYDLWIGDPNLCLFTFERYGTNLTLTEQLIYVSRDGGNTRVLWRPTFHNNPIYVDEIIPMNDVLFAVSKINKTYFYADKQLNVFSFNRYEQDAILVPSLFDSAYIY</sequence>
<accession>A0A0C2MHB1</accession>
<keyword evidence="2" id="KW-1185">Reference proteome</keyword>
<dbReference type="Proteomes" id="UP000031668">
    <property type="component" value="Unassembled WGS sequence"/>
</dbReference>
<proteinExistence type="predicted"/>
<dbReference type="AlphaFoldDB" id="A0A0C2MHB1"/>
<organism evidence="1 2">
    <name type="scientific">Thelohanellus kitauei</name>
    <name type="common">Myxosporean</name>
    <dbReference type="NCBI Taxonomy" id="669202"/>
    <lineage>
        <taxon>Eukaryota</taxon>
        <taxon>Metazoa</taxon>
        <taxon>Cnidaria</taxon>
        <taxon>Myxozoa</taxon>
        <taxon>Myxosporea</taxon>
        <taxon>Bivalvulida</taxon>
        <taxon>Platysporina</taxon>
        <taxon>Myxobolidae</taxon>
        <taxon>Thelohanellus</taxon>
    </lineage>
</organism>
<evidence type="ECO:0000313" key="1">
    <source>
        <dbReference type="EMBL" id="KII61046.1"/>
    </source>
</evidence>